<dbReference type="AlphaFoldDB" id="A0AAW0WXI4"/>
<dbReference type="InterPro" id="IPR017850">
    <property type="entry name" value="Alkaline_phosphatase_core_sf"/>
</dbReference>
<dbReference type="GO" id="GO:0016529">
    <property type="term" value="C:sarcoplasmic reticulum"/>
    <property type="evidence" value="ECO:0007669"/>
    <property type="project" value="TreeGrafter"/>
</dbReference>
<gene>
    <name evidence="1" type="ORF">OTU49_004663</name>
</gene>
<organism evidence="1 2">
    <name type="scientific">Cherax quadricarinatus</name>
    <name type="common">Australian red claw crayfish</name>
    <dbReference type="NCBI Taxonomy" id="27406"/>
    <lineage>
        <taxon>Eukaryota</taxon>
        <taxon>Metazoa</taxon>
        <taxon>Ecdysozoa</taxon>
        <taxon>Arthropoda</taxon>
        <taxon>Crustacea</taxon>
        <taxon>Multicrustacea</taxon>
        <taxon>Malacostraca</taxon>
        <taxon>Eumalacostraca</taxon>
        <taxon>Eucarida</taxon>
        <taxon>Decapoda</taxon>
        <taxon>Pleocyemata</taxon>
        <taxon>Astacidea</taxon>
        <taxon>Parastacoidea</taxon>
        <taxon>Parastacidae</taxon>
        <taxon>Cherax</taxon>
    </lineage>
</organism>
<dbReference type="Proteomes" id="UP001445076">
    <property type="component" value="Unassembled WGS sequence"/>
</dbReference>
<comment type="caution">
    <text evidence="1">The sequence shown here is derived from an EMBL/GenBank/DDBJ whole genome shotgun (WGS) entry which is preliminary data.</text>
</comment>
<dbReference type="Pfam" id="PF01663">
    <property type="entry name" value="Phosphodiest"/>
    <property type="match status" value="1"/>
</dbReference>
<feature type="non-terminal residue" evidence="1">
    <location>
        <position position="125"/>
    </location>
</feature>
<dbReference type="InterPro" id="IPR002591">
    <property type="entry name" value="Phosphodiest/P_Trfase"/>
</dbReference>
<accession>A0AAW0WXI4</accession>
<evidence type="ECO:0000313" key="2">
    <source>
        <dbReference type="Proteomes" id="UP001445076"/>
    </source>
</evidence>
<dbReference type="Gene3D" id="3.40.720.10">
    <property type="entry name" value="Alkaline Phosphatase, subunit A"/>
    <property type="match status" value="1"/>
</dbReference>
<name>A0AAW0WXI4_CHEQU</name>
<keyword evidence="2" id="KW-1185">Reference proteome</keyword>
<dbReference type="GO" id="GO:0055120">
    <property type="term" value="C:striated muscle dense body"/>
    <property type="evidence" value="ECO:0007669"/>
    <property type="project" value="TreeGrafter"/>
</dbReference>
<reference evidence="1 2" key="1">
    <citation type="journal article" date="2024" name="BMC Genomics">
        <title>Genome assembly of redclaw crayfish (Cherax quadricarinatus) provides insights into its immune adaptation and hypoxia tolerance.</title>
        <authorList>
            <person name="Liu Z."/>
            <person name="Zheng J."/>
            <person name="Li H."/>
            <person name="Fang K."/>
            <person name="Wang S."/>
            <person name="He J."/>
            <person name="Zhou D."/>
            <person name="Weng S."/>
            <person name="Chi M."/>
            <person name="Gu Z."/>
            <person name="He J."/>
            <person name="Li F."/>
            <person name="Wang M."/>
        </authorList>
    </citation>
    <scope>NUCLEOTIDE SEQUENCE [LARGE SCALE GENOMIC DNA]</scope>
    <source>
        <strain evidence="1">ZL_2023a</strain>
    </source>
</reference>
<protein>
    <submittedName>
        <fullName evidence="1">Uncharacterized protein</fullName>
    </submittedName>
</protein>
<dbReference type="PANTHER" id="PTHR10151:SF114">
    <property type="entry name" value="ECTONUCLEOTIDE PYROPHOSPHATASE_PHOSPHODIESTERASE C27A7.3"/>
    <property type="match status" value="1"/>
</dbReference>
<dbReference type="GO" id="GO:0031674">
    <property type="term" value="C:I band"/>
    <property type="evidence" value="ECO:0007669"/>
    <property type="project" value="TreeGrafter"/>
</dbReference>
<dbReference type="EMBL" id="JARKIK010000043">
    <property type="protein sequence ID" value="KAK8736832.1"/>
    <property type="molecule type" value="Genomic_DNA"/>
</dbReference>
<dbReference type="PANTHER" id="PTHR10151">
    <property type="entry name" value="ECTONUCLEOTIDE PYROPHOSPHATASE/PHOSPHODIESTERASE"/>
    <property type="match status" value="1"/>
</dbReference>
<evidence type="ECO:0000313" key="1">
    <source>
        <dbReference type="EMBL" id="KAK8736832.1"/>
    </source>
</evidence>
<sequence>MVPWNRAKTIRAKVARMRAARVKTLLLLTVVNVAWTRVPRHAPTLPTHLSPESCPPSFSNNHPLILVSVDGFRPDYLLRGRTPTIQALGEVGVRAPYVKASYPTITFPNHYTIVTGLYPPAHGIV</sequence>
<proteinExistence type="predicted"/>
<dbReference type="SUPFAM" id="SSF53649">
    <property type="entry name" value="Alkaline phosphatase-like"/>
    <property type="match status" value="1"/>
</dbReference>